<gene>
    <name evidence="1" type="ORF">M8818_006259</name>
</gene>
<accession>A0ACC3S7D3</accession>
<dbReference type="EMBL" id="JAMKPW020000038">
    <property type="protein sequence ID" value="KAK8200940.1"/>
    <property type="molecule type" value="Genomic_DNA"/>
</dbReference>
<reference evidence="1" key="1">
    <citation type="submission" date="2024-02" db="EMBL/GenBank/DDBJ databases">
        <title>Metagenome Assembled Genome of Zalaria obscura JY119.</title>
        <authorList>
            <person name="Vighnesh L."/>
            <person name="Jagadeeshwari U."/>
            <person name="Venkata Ramana C."/>
            <person name="Sasikala C."/>
        </authorList>
    </citation>
    <scope>NUCLEOTIDE SEQUENCE</scope>
    <source>
        <strain evidence="1">JY119</strain>
    </source>
</reference>
<proteinExistence type="predicted"/>
<sequence>MPASQSRSPSPAAPPPVAATPGPRAAALQKLYSDALSHTLKTCNYANFASCFPTPAKNAEEDLQVFHSQFVERLDSQCREQFEMILRERNVIPALNDLDRLVDEARKRRAKAMEEANGGAVQAPVPPHTLPASSLYLSHLNPSLQEHESALTARLEGVQAENKDLLAHLLKQRKEIESLISGLENVVADLDGSLTAVPSDDMMALTEETVAVDEEMRMNS</sequence>
<dbReference type="Proteomes" id="UP001320706">
    <property type="component" value="Unassembled WGS sequence"/>
</dbReference>
<name>A0ACC3S7D3_9PEZI</name>
<evidence type="ECO:0000313" key="2">
    <source>
        <dbReference type="Proteomes" id="UP001320706"/>
    </source>
</evidence>
<comment type="caution">
    <text evidence="1">The sequence shown here is derived from an EMBL/GenBank/DDBJ whole genome shotgun (WGS) entry which is preliminary data.</text>
</comment>
<protein>
    <submittedName>
        <fullName evidence="1">Uncharacterized protein</fullName>
    </submittedName>
</protein>
<keyword evidence="2" id="KW-1185">Reference proteome</keyword>
<organism evidence="1 2">
    <name type="scientific">Zalaria obscura</name>
    <dbReference type="NCBI Taxonomy" id="2024903"/>
    <lineage>
        <taxon>Eukaryota</taxon>
        <taxon>Fungi</taxon>
        <taxon>Dikarya</taxon>
        <taxon>Ascomycota</taxon>
        <taxon>Pezizomycotina</taxon>
        <taxon>Dothideomycetes</taxon>
        <taxon>Dothideomycetidae</taxon>
        <taxon>Dothideales</taxon>
        <taxon>Zalariaceae</taxon>
        <taxon>Zalaria</taxon>
    </lineage>
</organism>
<evidence type="ECO:0000313" key="1">
    <source>
        <dbReference type="EMBL" id="KAK8200940.1"/>
    </source>
</evidence>